<name>A0A8S0X9T5_9GAMM</name>
<reference evidence="1 2" key="1">
    <citation type="submission" date="2020-02" db="EMBL/GenBank/DDBJ databases">
        <authorList>
            <person name="Hogendoorn C."/>
        </authorList>
    </citation>
    <scope>NUCLEOTIDE SEQUENCE [LARGE SCALE GENOMIC DNA]</scope>
    <source>
        <strain evidence="1">METHB21</strain>
    </source>
</reference>
<evidence type="ECO:0000313" key="2">
    <source>
        <dbReference type="Proteomes" id="UP000494216"/>
    </source>
</evidence>
<proteinExistence type="predicted"/>
<dbReference type="AlphaFoldDB" id="A0A8S0X9T5"/>
<protein>
    <submittedName>
        <fullName evidence="1">Uncharacterized protein</fullName>
    </submittedName>
</protein>
<gene>
    <name evidence="1" type="ORF">METHB2_780004</name>
</gene>
<comment type="caution">
    <text evidence="1">The sequence shown here is derived from an EMBL/GenBank/DDBJ whole genome shotgun (WGS) entry which is preliminary data.</text>
</comment>
<organism evidence="1 2">
    <name type="scientific">Candidatus Methylobacter favarea</name>
    <dbReference type="NCBI Taxonomy" id="2707345"/>
    <lineage>
        <taxon>Bacteria</taxon>
        <taxon>Pseudomonadati</taxon>
        <taxon>Pseudomonadota</taxon>
        <taxon>Gammaproteobacteria</taxon>
        <taxon>Methylococcales</taxon>
        <taxon>Methylococcaceae</taxon>
        <taxon>Methylobacter</taxon>
    </lineage>
</organism>
<dbReference type="Proteomes" id="UP000494216">
    <property type="component" value="Unassembled WGS sequence"/>
</dbReference>
<accession>A0A8S0X9T5</accession>
<evidence type="ECO:0000313" key="1">
    <source>
        <dbReference type="EMBL" id="CAA9892646.1"/>
    </source>
</evidence>
<keyword evidence="2" id="KW-1185">Reference proteome</keyword>
<dbReference type="EMBL" id="CADCXN010000111">
    <property type="protein sequence ID" value="CAA9892646.1"/>
    <property type="molecule type" value="Genomic_DNA"/>
</dbReference>
<sequence>MMHRYLKLFSQCVVLYINSTLWSAFSKTVNTTGEYLRQFKTSLKIHALIRFDLMHF</sequence>